<gene>
    <name evidence="1" type="ORF">EDM21_21780</name>
</gene>
<evidence type="ECO:0000313" key="2">
    <source>
        <dbReference type="Proteomes" id="UP000490800"/>
    </source>
</evidence>
<sequence length="146" mass="17039">MSKYFNGKLYSHEEVVAYAILMNVDEAVIEEFNSKNPLIFQNGEPFQIAEYAEEAYPFHLEKNNESLMEASHVKFYPGKRMGLREWRRFDIVDGQLKVIQAEREIIQYDDISKLIADGFIWTLRPKIGMGFYLDKALNGDFTSIEN</sequence>
<evidence type="ECO:0000313" key="1">
    <source>
        <dbReference type="EMBL" id="MVP02114.1"/>
    </source>
</evidence>
<dbReference type="EMBL" id="RHLK01000018">
    <property type="protein sequence ID" value="MVP02114.1"/>
    <property type="molecule type" value="Genomic_DNA"/>
</dbReference>
<proteinExistence type="predicted"/>
<protein>
    <submittedName>
        <fullName evidence="1">Uncharacterized protein</fullName>
    </submittedName>
</protein>
<keyword evidence="2" id="KW-1185">Reference proteome</keyword>
<comment type="caution">
    <text evidence="1">The sequence shown here is derived from an EMBL/GenBank/DDBJ whole genome shotgun (WGS) entry which is preliminary data.</text>
</comment>
<dbReference type="AlphaFoldDB" id="A0A7X3FLS9"/>
<reference evidence="1 2" key="1">
    <citation type="journal article" date="2019" name="Microorganisms">
        <title>Paenibacillus lutrae sp. nov., A Chitinolytic Species Isolated from A River Otter in Castril Natural Park, Granada, Spain.</title>
        <authorList>
            <person name="Rodriguez M."/>
            <person name="Reina J.C."/>
            <person name="Bejar V."/>
            <person name="Llamas I."/>
        </authorList>
    </citation>
    <scope>NUCLEOTIDE SEQUENCE [LARGE SCALE GENOMIC DNA]</scope>
    <source>
        <strain evidence="1 2">N10</strain>
    </source>
</reference>
<organism evidence="1 2">
    <name type="scientific">Paenibacillus lutrae</name>
    <dbReference type="NCBI Taxonomy" id="2078573"/>
    <lineage>
        <taxon>Bacteria</taxon>
        <taxon>Bacillati</taxon>
        <taxon>Bacillota</taxon>
        <taxon>Bacilli</taxon>
        <taxon>Bacillales</taxon>
        <taxon>Paenibacillaceae</taxon>
        <taxon>Paenibacillus</taxon>
    </lineage>
</organism>
<name>A0A7X3FLS9_9BACL</name>
<dbReference type="Proteomes" id="UP000490800">
    <property type="component" value="Unassembled WGS sequence"/>
</dbReference>
<accession>A0A7X3FLS9</accession>
<dbReference type="RefSeq" id="WP_157338542.1">
    <property type="nucleotide sequence ID" value="NZ_RHLK01000018.1"/>
</dbReference>